<dbReference type="CDD" id="cd07432">
    <property type="entry name" value="PHP_HisPPase"/>
    <property type="match status" value="1"/>
</dbReference>
<sequence length="1178" mass="126242">MFNNKGKKMLAMLTLIPLATGLVMGAFPAAVTYADAGDNTPTNSSTTGSWQTGDLHVHTFESDDAQNSLENVLDAGLTKYGLDWIALTDHLRLSKRDHNGVDIPGGSIPMSKGMNEYQVPQIKALQAAGKYAGKTIFSGFEWDMPTHEHVGVGILTDEPSSTEALEAANEFEYRFTNRDANLFDAADVANWDLTGGRAYTTHQDALAAINWLATKYPTTSYAMINHPSRGKYKYTIADFREFNDLAPQVVFGIEGMLGNQMEPDRGGYNTSYNVANPTADDGYKYRTYGGVDYMVAKVGGLWDALLGEGRHFWNYGNSDYHFKTIGTNSSGYFPGEYAKTYSWVDGTGMQAVLEGLRSGKSFSVFGDLINALDFTASGAGTQAEMGGDLGVTQGDEVELKIRFKSPTTSNNYEKPINSGTSAGQVPVVDHVDLIAGDVTGKAEKGTAAYSKDTNDSTEVLATFTSNDWTTDAEGYNVITYKIKATDQDKYYRLRGTNLGMNVAGETVDGEPQLDPKITTADAETRFNEINDQNYRDLWFYSNPIFVSATSYSDAQAVTDTLQAIDLGDLNAVTSDLTLPVEGKHGATISWSSSNPELMDAQGKLLTQPENNERLELTATVQRGSETDTRTFTVIVEGTNNQVLVLKDNMTTADGQPYHTDTWTNQSVTVSVTSAVYAPATSATIELSRDGGQTYEPYTENTPLEETEPGEHNLLFRATDDLEQTYTLPLVIKIDREIPVITLQGSSQMTLTVGDMYNEPGAQATDNVGIRGSVQIDGTVNTQVAGLYTIRYNVKDIAGNAAQEVTRTVTVQARSGNGSGGSSGGNGGNAGGNSGGGTPSVPTTPAVPTTPTNPDTGSDSTTEVEVDVEANQPVQTGLKDIVQFNAPAGAIGEKDTLQLSVVSQDQLQNAASLNVLGQAVQITRSGGRTLNDQAALSLQYDASKLPQGTQPAIYYYNEARQSWVFIGGKTNAAGTISANVNHLGTFVVSSYTAANLSDLNGHWASDYADRLIGMDVIQGYTDGTFQPSKKITRAEFVTLISKALALKSVQSDSTFADQGSLPDWAKNDIAAAVQAGIVKGYGDNTFKPNQTITRAEMAVMMANALKLSADAQSGTSGDTVKPSFTDATQTPAWAQEALNTAVQAKIVNGYTDNTVRAGNMTTRAEAAAMIYKLLLALHV</sequence>
<evidence type="ECO:0000313" key="5">
    <source>
        <dbReference type="Proteomes" id="UP000250642"/>
    </source>
</evidence>
<dbReference type="RefSeq" id="WP_113053554.1">
    <property type="nucleotide sequence ID" value="NZ_CP175536.1"/>
</dbReference>
<protein>
    <submittedName>
        <fullName evidence="4">S-layer protein</fullName>
    </submittedName>
</protein>
<keyword evidence="2" id="KW-0732">Signal</keyword>
<dbReference type="InterPro" id="IPR051465">
    <property type="entry name" value="Cell_Envelope_Struct_Comp"/>
</dbReference>
<dbReference type="InterPro" id="IPR013783">
    <property type="entry name" value="Ig-like_fold"/>
</dbReference>
<dbReference type="InterPro" id="IPR032179">
    <property type="entry name" value="Cry22Aa_Ig-like"/>
</dbReference>
<dbReference type="InterPro" id="IPR016195">
    <property type="entry name" value="Pol/histidinol_Pase-like"/>
</dbReference>
<dbReference type="PANTHER" id="PTHR43308:SF5">
    <property type="entry name" value="S-LAYER PROTEIN _ PEPTIDOGLYCAN ENDO-BETA-N-ACETYLGLUCOSAMINIDASE"/>
    <property type="match status" value="1"/>
</dbReference>
<gene>
    <name evidence="4" type="ORF">DC345_13605</name>
</gene>
<dbReference type="Pfam" id="PF20578">
    <property type="entry name" value="aBig_2"/>
    <property type="match status" value="1"/>
</dbReference>
<evidence type="ECO:0000256" key="1">
    <source>
        <dbReference type="SAM" id="MobiDB-lite"/>
    </source>
</evidence>
<dbReference type="PANTHER" id="PTHR43308">
    <property type="entry name" value="OUTER MEMBRANE PROTEIN ALPHA-RELATED"/>
    <property type="match status" value="1"/>
</dbReference>
<evidence type="ECO:0000256" key="2">
    <source>
        <dbReference type="SAM" id="SignalP"/>
    </source>
</evidence>
<dbReference type="InterPro" id="IPR046780">
    <property type="entry name" value="aBig_2"/>
</dbReference>
<evidence type="ECO:0000313" key="4">
    <source>
        <dbReference type="EMBL" id="RAW15080.1"/>
    </source>
</evidence>
<feature type="compositionally biased region" description="Low complexity" evidence="1">
    <location>
        <begin position="838"/>
        <end position="853"/>
    </location>
</feature>
<dbReference type="SUPFAM" id="SSF89550">
    <property type="entry name" value="PHP domain-like"/>
    <property type="match status" value="1"/>
</dbReference>
<organism evidence="4 5">
    <name type="scientific">Paenibacillus taichungensis</name>
    <dbReference type="NCBI Taxonomy" id="484184"/>
    <lineage>
        <taxon>Bacteria</taxon>
        <taxon>Bacillati</taxon>
        <taxon>Bacillota</taxon>
        <taxon>Bacilli</taxon>
        <taxon>Bacillales</taxon>
        <taxon>Paenibacillaceae</taxon>
        <taxon>Paenibacillus</taxon>
    </lineage>
</organism>
<dbReference type="Pfam" id="PF16403">
    <property type="entry name" value="Bact_surface_Ig-like"/>
    <property type="match status" value="1"/>
</dbReference>
<name>A0A329QRT2_9BACL</name>
<feature type="chain" id="PRO_5038578198" evidence="2">
    <location>
        <begin position="26"/>
        <end position="1178"/>
    </location>
</feature>
<feature type="domain" description="SLH" evidence="3">
    <location>
        <begin position="1051"/>
        <end position="1114"/>
    </location>
</feature>
<comment type="caution">
    <text evidence="4">The sequence shown here is derived from an EMBL/GenBank/DDBJ whole genome shotgun (WGS) entry which is preliminary data.</text>
</comment>
<dbReference type="AlphaFoldDB" id="A0A329QRT2"/>
<dbReference type="Pfam" id="PF00395">
    <property type="entry name" value="SLH"/>
    <property type="match status" value="3"/>
</dbReference>
<dbReference type="PROSITE" id="PS51272">
    <property type="entry name" value="SLH"/>
    <property type="match status" value="3"/>
</dbReference>
<feature type="compositionally biased region" description="Gly residues" evidence="1">
    <location>
        <begin position="816"/>
        <end position="837"/>
    </location>
</feature>
<dbReference type="Gene3D" id="2.60.40.10">
    <property type="entry name" value="Immunoglobulins"/>
    <property type="match status" value="1"/>
</dbReference>
<feature type="domain" description="SLH" evidence="3">
    <location>
        <begin position="990"/>
        <end position="1050"/>
    </location>
</feature>
<feature type="domain" description="SLH" evidence="3">
    <location>
        <begin position="1120"/>
        <end position="1178"/>
    </location>
</feature>
<dbReference type="EMBL" id="QEVW01000008">
    <property type="protein sequence ID" value="RAW15080.1"/>
    <property type="molecule type" value="Genomic_DNA"/>
</dbReference>
<feature type="signal peptide" evidence="2">
    <location>
        <begin position="1"/>
        <end position="25"/>
    </location>
</feature>
<dbReference type="Gene3D" id="3.20.20.140">
    <property type="entry name" value="Metal-dependent hydrolases"/>
    <property type="match status" value="1"/>
</dbReference>
<dbReference type="Proteomes" id="UP000250642">
    <property type="component" value="Unassembled WGS sequence"/>
</dbReference>
<dbReference type="InterPro" id="IPR001119">
    <property type="entry name" value="SLH_dom"/>
</dbReference>
<reference evidence="4 5" key="1">
    <citation type="submission" date="2018-04" db="EMBL/GenBank/DDBJ databases">
        <title>Paenibacillus taichungensis Genome sequencing and assembly.</title>
        <authorList>
            <person name="Xu J."/>
            <person name="Rensing C."/>
            <person name="Mazhar H.S."/>
        </authorList>
    </citation>
    <scope>NUCLEOTIDE SEQUENCE [LARGE SCALE GENOMIC DNA]</scope>
    <source>
        <strain evidence="4 5">NC1</strain>
    </source>
</reference>
<evidence type="ECO:0000259" key="3">
    <source>
        <dbReference type="PROSITE" id="PS51272"/>
    </source>
</evidence>
<proteinExistence type="predicted"/>
<feature type="region of interest" description="Disordered" evidence="1">
    <location>
        <begin position="812"/>
        <end position="863"/>
    </location>
</feature>
<accession>A0A329QRT2</accession>